<keyword evidence="2" id="KW-0732">Signal</keyword>
<dbReference type="InterPro" id="IPR012338">
    <property type="entry name" value="Beta-lactam/transpept-like"/>
</dbReference>
<dbReference type="PANTHER" id="PTHR22935:SF95">
    <property type="entry name" value="BETA-LACTAMASE-LIKE 1-RELATED"/>
    <property type="match status" value="1"/>
</dbReference>
<dbReference type="OrthoDB" id="10250282at2759"/>
<evidence type="ECO:0000256" key="1">
    <source>
        <dbReference type="ARBA" id="ARBA00038473"/>
    </source>
</evidence>
<dbReference type="Pfam" id="PF26335">
    <property type="entry name" value="ARB_00930_C"/>
    <property type="match status" value="1"/>
</dbReference>
<evidence type="ECO:0000256" key="2">
    <source>
        <dbReference type="SAM" id="SignalP"/>
    </source>
</evidence>
<sequence>MLTLPLFLVAIATLGSGSLAQTGQTLLGPSFEPPTHLSTQALIQEAALNIKKSLNRAIRTGESQYGNFNSSTTSFSLTAVSQQESVPIIDFHHTSGFLNVSAGSTSKVTADTVYRIGSVSKLFTVYSLLLNNGISYWNRPITDFVPELRQAVQHPLHKSSVIDSVQWDQVTIGALASQLSGMGRDYNSGDLSVQNFPATEAGLPPLPPQDIPTCGINDGQLPCPRKEYFAGLIQRHPVFPSYSKAMYSNAAYRILAYVLEEITGKSYDEVVMDDVFQPLEMKHSSSLPPSRKGAGVIPDGDAGWSRLYGDEVATGGLLSSTNDLVKFGRAIFANKQLGSMETLRWMKPASMTSSQSVSVGAPWEIVRTQSGITAGRIVDLYTKSGSVGAYNSLLILIPDYQVTLAILAAGPDSAAALKVATEIAIQTLIPALEKAAKAESCRKHCGKYAPAGSEKNSSSLILTIDDGPGLLLKEWIHQGHDIIAAGRAYANATRGGRINAVRLFPTGLQTGSEAAYRALFETIPYQYDPSVHMVFDPTAGMWGTPDQLMYGGVAADDFVLHLDAGGSSAAVQPRVLREVYNRV</sequence>
<name>A0A0G0ATN3_TRIHA</name>
<reference evidence="6" key="1">
    <citation type="journal article" date="2015" name="Genome Announc.">
        <title>Draft whole-genome sequence of the biocontrol agent Trichoderma harzianum T6776.</title>
        <authorList>
            <person name="Baroncelli R."/>
            <person name="Piaggeschi G."/>
            <person name="Fiorini L."/>
            <person name="Bertolini E."/>
            <person name="Zapparata A."/>
            <person name="Pe M.E."/>
            <person name="Sarrocco S."/>
            <person name="Vannacci G."/>
        </authorList>
    </citation>
    <scope>NUCLEOTIDE SEQUENCE [LARGE SCALE GENOMIC DNA]</scope>
    <source>
        <strain evidence="6">T6776</strain>
    </source>
</reference>
<accession>A0A0G0ATN3</accession>
<dbReference type="EMBL" id="JOKZ01000001">
    <property type="protein sequence ID" value="KKP07794.1"/>
    <property type="molecule type" value="Genomic_DNA"/>
</dbReference>
<evidence type="ECO:0000313" key="6">
    <source>
        <dbReference type="Proteomes" id="UP000034112"/>
    </source>
</evidence>
<feature type="domain" description="Beta-lactamase-related" evidence="3">
    <location>
        <begin position="102"/>
        <end position="418"/>
    </location>
</feature>
<dbReference type="Pfam" id="PF00144">
    <property type="entry name" value="Beta-lactamase"/>
    <property type="match status" value="1"/>
</dbReference>
<dbReference type="SUPFAM" id="SSF56601">
    <property type="entry name" value="beta-lactamase/transpeptidase-like"/>
    <property type="match status" value="1"/>
</dbReference>
<organism evidence="5 6">
    <name type="scientific">Trichoderma harzianum</name>
    <name type="common">Hypocrea lixii</name>
    <dbReference type="NCBI Taxonomy" id="5544"/>
    <lineage>
        <taxon>Eukaryota</taxon>
        <taxon>Fungi</taxon>
        <taxon>Dikarya</taxon>
        <taxon>Ascomycota</taxon>
        <taxon>Pezizomycotina</taxon>
        <taxon>Sordariomycetes</taxon>
        <taxon>Hypocreomycetidae</taxon>
        <taxon>Hypocreales</taxon>
        <taxon>Hypocreaceae</taxon>
        <taxon>Trichoderma</taxon>
    </lineage>
</organism>
<dbReference type="InterPro" id="IPR058664">
    <property type="entry name" value="ARB_00930-like_C"/>
</dbReference>
<feature type="signal peptide" evidence="2">
    <location>
        <begin position="1"/>
        <end position="20"/>
    </location>
</feature>
<dbReference type="OMA" id="ISKLWTM"/>
<dbReference type="InterPro" id="IPR051478">
    <property type="entry name" value="Beta-lactamase-like_AB/R"/>
</dbReference>
<gene>
    <name evidence="5" type="ORF">THAR02_00002</name>
</gene>
<protein>
    <submittedName>
        <fullName evidence="5">Uncharacterized protein</fullName>
    </submittedName>
</protein>
<feature type="domain" description="Beta-lactamase-like ARB-00930-like C-terminal" evidence="4">
    <location>
        <begin position="436"/>
        <end position="582"/>
    </location>
</feature>
<dbReference type="PANTHER" id="PTHR22935">
    <property type="entry name" value="PENICILLIN-BINDING PROTEIN"/>
    <property type="match status" value="1"/>
</dbReference>
<comment type="similarity">
    <text evidence="1">Belongs to the beta-lactamase family.</text>
</comment>
<proteinExistence type="inferred from homology"/>
<evidence type="ECO:0000259" key="3">
    <source>
        <dbReference type="Pfam" id="PF00144"/>
    </source>
</evidence>
<dbReference type="Gene3D" id="3.40.710.10">
    <property type="entry name" value="DD-peptidase/beta-lactamase superfamily"/>
    <property type="match status" value="1"/>
</dbReference>
<dbReference type="Proteomes" id="UP000034112">
    <property type="component" value="Unassembled WGS sequence"/>
</dbReference>
<evidence type="ECO:0000259" key="4">
    <source>
        <dbReference type="Pfam" id="PF26335"/>
    </source>
</evidence>
<comment type="caution">
    <text evidence="5">The sequence shown here is derived from an EMBL/GenBank/DDBJ whole genome shotgun (WGS) entry which is preliminary data.</text>
</comment>
<dbReference type="InterPro" id="IPR001466">
    <property type="entry name" value="Beta-lactam-related"/>
</dbReference>
<evidence type="ECO:0000313" key="5">
    <source>
        <dbReference type="EMBL" id="KKP07794.1"/>
    </source>
</evidence>
<feature type="chain" id="PRO_5002531345" evidence="2">
    <location>
        <begin position="21"/>
        <end position="583"/>
    </location>
</feature>
<dbReference type="AlphaFoldDB" id="A0A0G0ATN3"/>